<dbReference type="STRING" id="90241.B0682_03685"/>
<accession>A0A1T0CHB5</accession>
<feature type="region of interest" description="Disordered" evidence="1">
    <location>
        <begin position="283"/>
        <end position="302"/>
    </location>
</feature>
<evidence type="ECO:0000256" key="1">
    <source>
        <dbReference type="SAM" id="MobiDB-lite"/>
    </source>
</evidence>
<feature type="region of interest" description="Disordered" evidence="1">
    <location>
        <begin position="231"/>
        <end position="272"/>
    </location>
</feature>
<dbReference type="Gene3D" id="1.20.58.2200">
    <property type="match status" value="1"/>
</dbReference>
<proteinExistence type="predicted"/>
<feature type="compositionally biased region" description="Basic and acidic residues" evidence="1">
    <location>
        <begin position="150"/>
        <end position="159"/>
    </location>
</feature>
<feature type="compositionally biased region" description="Polar residues" evidence="1">
    <location>
        <begin position="258"/>
        <end position="269"/>
    </location>
</feature>
<protein>
    <recommendedName>
        <fullName evidence="4">Pilus assembly protein FimV</fullName>
    </recommendedName>
</protein>
<evidence type="ECO:0000313" key="2">
    <source>
        <dbReference type="EMBL" id="OOS21740.1"/>
    </source>
</evidence>
<dbReference type="InterPro" id="IPR038440">
    <property type="entry name" value="FimV_C_sf"/>
</dbReference>
<feature type="region of interest" description="Disordered" evidence="1">
    <location>
        <begin position="413"/>
        <end position="432"/>
    </location>
</feature>
<sequence length="584" mass="63620">MENIALIAIVVLIIILALVFMLMRRNQADADVFEDEPLLPSKTEHTDSAMANQPTPMDLAEQNVPSPQFGVVAKQLMAQQRFDDAEAELLRGIHSQPNNTQLKLDLLNLYAQTSNINKFNQTYAQVQQSGDTGIISEAKHLKSLIDAEIQTRHQSESKPEPSVQSVTSDDDTPLDFNAGNIDNALDFGNEQPVAQQPMAQTTVAQTSDDAFNDNAFSLEDLEADLLDTTSTLDLDTNDDAGLTGDDDLTFDLDDSKPTSDQITSPTTAENDGLDFDFGIESTEEDHATATQSDQPSLQTDTNDDLTVLTDTLDTSDDLSFDLSEDDVVSDNLVSDVESADLSFDIESDFDLNTEVDATESAVVRDANIQDANEVVVNDVSEISADALTTDQGNEDDSSLDDSLDFDLGSLDDDASKVASDSPTTHLDDTTELSNEFDLSDFGLDDDLITQDDSSQPSQPLNQQPQQPSQQDSDDRQAFDLGMDLDFDTADISPVQSDVKAQEPSISDLTPTDHDANVASDKSNLVDLSELDVSDLDNAQITMDLAGQYIELGEYDSARRLLNEITQSANEPYLNQAKELLAQIN</sequence>
<name>A0A1T0CHB5_9GAMM</name>
<dbReference type="EMBL" id="MUYT01000004">
    <property type="protein sequence ID" value="OOS21740.1"/>
    <property type="molecule type" value="Genomic_DNA"/>
</dbReference>
<dbReference type="OrthoDB" id="6650385at2"/>
<organism evidence="2 3">
    <name type="scientific">Lwoffella lincolnii</name>
    <dbReference type="NCBI Taxonomy" id="90241"/>
    <lineage>
        <taxon>Bacteria</taxon>
        <taxon>Pseudomonadati</taxon>
        <taxon>Pseudomonadota</taxon>
        <taxon>Gammaproteobacteria</taxon>
        <taxon>Moraxellales</taxon>
        <taxon>Moraxellaceae</taxon>
        <taxon>Lwoffella</taxon>
    </lineage>
</organism>
<comment type="caution">
    <text evidence="2">The sequence shown here is derived from an EMBL/GenBank/DDBJ whole genome shotgun (WGS) entry which is preliminary data.</text>
</comment>
<gene>
    <name evidence="2" type="ORF">B0682_03685</name>
</gene>
<feature type="compositionally biased region" description="Low complexity" evidence="1">
    <location>
        <begin position="231"/>
        <end position="243"/>
    </location>
</feature>
<dbReference type="RefSeq" id="WP_078306719.1">
    <property type="nucleotide sequence ID" value="NZ_CP147511.1"/>
</dbReference>
<dbReference type="Proteomes" id="UP000191094">
    <property type="component" value="Unassembled WGS sequence"/>
</dbReference>
<dbReference type="NCBIfam" id="TIGR03504">
    <property type="entry name" value="FimV_Cterm"/>
    <property type="match status" value="1"/>
</dbReference>
<keyword evidence="3" id="KW-1185">Reference proteome</keyword>
<feature type="compositionally biased region" description="Low complexity" evidence="1">
    <location>
        <begin position="450"/>
        <end position="470"/>
    </location>
</feature>
<dbReference type="AlphaFoldDB" id="A0A1T0CHB5"/>
<evidence type="ECO:0008006" key="4">
    <source>
        <dbReference type="Google" id="ProtNLM"/>
    </source>
</evidence>
<dbReference type="InterPro" id="IPR020011">
    <property type="entry name" value="FimV_C"/>
</dbReference>
<feature type="region of interest" description="Disordered" evidence="1">
    <location>
        <begin position="150"/>
        <end position="187"/>
    </location>
</feature>
<reference evidence="2 3" key="1">
    <citation type="submission" date="2017-02" db="EMBL/GenBank/DDBJ databases">
        <title>Draft genome sequence of Moraxella lincolnii CCUG 9405T type strain.</title>
        <authorList>
            <person name="Salva-Serra F."/>
            <person name="Engstrom-Jakobsson H."/>
            <person name="Thorell K."/>
            <person name="Jaen-Luchoro D."/>
            <person name="Gonzales-Siles L."/>
            <person name="Karlsson R."/>
            <person name="Yazdan S."/>
            <person name="Boulund F."/>
            <person name="Johnning A."/>
            <person name="Engstrand L."/>
            <person name="Kristiansson E."/>
            <person name="Moore E."/>
        </authorList>
    </citation>
    <scope>NUCLEOTIDE SEQUENCE [LARGE SCALE GENOMIC DNA]</scope>
    <source>
        <strain evidence="2 3">CCUG 9405</strain>
    </source>
</reference>
<feature type="region of interest" description="Disordered" evidence="1">
    <location>
        <begin position="441"/>
        <end position="475"/>
    </location>
</feature>
<evidence type="ECO:0000313" key="3">
    <source>
        <dbReference type="Proteomes" id="UP000191094"/>
    </source>
</evidence>